<dbReference type="EMBL" id="CP106679">
    <property type="protein sequence ID" value="UXP30607.1"/>
    <property type="molecule type" value="Genomic_DNA"/>
</dbReference>
<gene>
    <name evidence="2" type="ORF">N6H18_09595</name>
</gene>
<feature type="transmembrane region" description="Helical" evidence="1">
    <location>
        <begin position="101"/>
        <end position="125"/>
    </location>
</feature>
<accession>A0ABY6CJA6</accession>
<organism evidence="2 3">
    <name type="scientific">Reichenbachiella agarivorans</name>
    <dbReference type="NCBI Taxonomy" id="2979464"/>
    <lineage>
        <taxon>Bacteria</taxon>
        <taxon>Pseudomonadati</taxon>
        <taxon>Bacteroidota</taxon>
        <taxon>Cytophagia</taxon>
        <taxon>Cytophagales</taxon>
        <taxon>Reichenbachiellaceae</taxon>
        <taxon>Reichenbachiella</taxon>
    </lineage>
</organism>
<proteinExistence type="predicted"/>
<feature type="transmembrane region" description="Helical" evidence="1">
    <location>
        <begin position="38"/>
        <end position="60"/>
    </location>
</feature>
<keyword evidence="1" id="KW-1133">Transmembrane helix</keyword>
<dbReference type="Proteomes" id="UP001065174">
    <property type="component" value="Chromosome"/>
</dbReference>
<feature type="transmembrane region" description="Helical" evidence="1">
    <location>
        <begin position="66"/>
        <end position="89"/>
    </location>
</feature>
<reference evidence="2" key="1">
    <citation type="submission" date="2022-09" db="EMBL/GenBank/DDBJ databases">
        <title>Comparative genomics and taxonomic characterization of three novel marine species of genus Reichenbachiella exhibiting antioxidant and polysaccharide degradation activities.</title>
        <authorList>
            <person name="Muhammad N."/>
            <person name="Lee Y.-J."/>
            <person name="Ko J."/>
            <person name="Kim S.-G."/>
        </authorList>
    </citation>
    <scope>NUCLEOTIDE SEQUENCE</scope>
    <source>
        <strain evidence="2">BKB1-1</strain>
    </source>
</reference>
<sequence length="128" mass="14494">MTSTILELLQRPFVQYSLFVVLTILSILLTIPKNADTTWILAGYIFIGFIVVNSIFLGFAAHNWSYILYSLGFSILYLASIAGIVPGLIKLLKIEGSDESAMIFIFVIYHPISLLCMMGLKWIYFKLF</sequence>
<protein>
    <submittedName>
        <fullName evidence="2">Uncharacterized protein</fullName>
    </submittedName>
</protein>
<evidence type="ECO:0000313" key="2">
    <source>
        <dbReference type="EMBL" id="UXP30607.1"/>
    </source>
</evidence>
<keyword evidence="1" id="KW-0812">Transmembrane</keyword>
<evidence type="ECO:0000313" key="3">
    <source>
        <dbReference type="Proteomes" id="UP001065174"/>
    </source>
</evidence>
<name>A0ABY6CJA6_9BACT</name>
<dbReference type="RefSeq" id="WP_262308054.1">
    <property type="nucleotide sequence ID" value="NZ_CP106679.1"/>
</dbReference>
<evidence type="ECO:0000256" key="1">
    <source>
        <dbReference type="SAM" id="Phobius"/>
    </source>
</evidence>
<keyword evidence="1" id="KW-0472">Membrane</keyword>
<keyword evidence="3" id="KW-1185">Reference proteome</keyword>
<feature type="transmembrane region" description="Helical" evidence="1">
    <location>
        <begin position="13"/>
        <end position="31"/>
    </location>
</feature>